<keyword evidence="3" id="KW-1185">Reference proteome</keyword>
<gene>
    <name evidence="2" type="ordered locus">COCOR_03371</name>
</gene>
<proteinExistence type="predicted"/>
<sequence>MNLNDLASDLLSVYQDWGDIFINLRGKRINNFLSWDNRQIVKSNRPVCRGDVLMMDMNGQYSIQIAEDEALICLYYVFDKSKQNILSASLGYYATRSASVVEGATEGGSKSAEKLSPSDEEKAGVFPEQDAVAEPVSEIEHATGTPEIDFADALGIIPEETTSESPSDSHPAELAGITPDIVEPEHDLSLELQGPSDDELVSWIRIDFDPAAKRKGVLHHDCHLHVAGFPHMRIPVTAVPSPRQFVDFVMATCYPDIYRQHRLADPHSFVDQNHYERIGNSCLALDQFEWLGGVTSLFIPMGGTDARNRAAARRAEDEAKKAARPRKKSR</sequence>
<dbReference type="EMBL" id="CP003389">
    <property type="protein sequence ID" value="AFE05185.1"/>
    <property type="molecule type" value="Genomic_DNA"/>
</dbReference>
<dbReference type="Proteomes" id="UP000007587">
    <property type="component" value="Chromosome"/>
</dbReference>
<feature type="compositionally biased region" description="Basic and acidic residues" evidence="1">
    <location>
        <begin position="111"/>
        <end position="123"/>
    </location>
</feature>
<accession>H8MJ56</accession>
<dbReference type="KEGG" id="ccx:COCOR_03371"/>
<reference evidence="3" key="2">
    <citation type="submission" date="2012-03" db="EMBL/GenBank/DDBJ databases">
        <title>Genome sequence of the fruiting myxobacterium Corallococcus coralloides DSM 2259.</title>
        <authorList>
            <person name="Huntley S."/>
            <person name="Zhang Y."/>
            <person name="Treuner-Lange A."/>
            <person name="Sensen C.W."/>
            <person name="Sogaard-Andersen L."/>
        </authorList>
    </citation>
    <scope>NUCLEOTIDE SEQUENCE [LARGE SCALE GENOMIC DNA]</scope>
    <source>
        <strain evidence="3">ATCC 25202 / DSM 2259 / NBRC 100086 / M2</strain>
    </source>
</reference>
<dbReference type="RefSeq" id="WP_014396186.1">
    <property type="nucleotide sequence ID" value="NC_017030.1"/>
</dbReference>
<dbReference type="STRING" id="1144275.COCOR_03371"/>
<feature type="region of interest" description="Disordered" evidence="1">
    <location>
        <begin position="103"/>
        <end position="128"/>
    </location>
</feature>
<reference evidence="2 3" key="1">
    <citation type="journal article" date="2012" name="J. Bacteriol.">
        <title>Complete Genome Sequence of the Fruiting Myxobacterium Corallococcus coralloides DSM 2259.</title>
        <authorList>
            <person name="Huntley S."/>
            <person name="Zhang Y."/>
            <person name="Treuner-Lange A."/>
            <person name="Kneip S."/>
            <person name="Sensen C.W."/>
            <person name="Sogaard-Andersen L."/>
        </authorList>
    </citation>
    <scope>NUCLEOTIDE SEQUENCE [LARGE SCALE GENOMIC DNA]</scope>
    <source>
        <strain evidence="3">ATCC 25202 / DSM 2259 / NBRC 100086 / M2</strain>
    </source>
</reference>
<name>H8MJ56_CORCM</name>
<dbReference type="Pfam" id="PF10053">
    <property type="entry name" value="DUF2290"/>
    <property type="match status" value="1"/>
</dbReference>
<dbReference type="AlphaFoldDB" id="H8MJ56"/>
<evidence type="ECO:0000313" key="2">
    <source>
        <dbReference type="EMBL" id="AFE05185.1"/>
    </source>
</evidence>
<dbReference type="HOGENOM" id="CLU_841222_0_0_7"/>
<dbReference type="eggNOG" id="COG5619">
    <property type="taxonomic scope" value="Bacteria"/>
</dbReference>
<protein>
    <submittedName>
        <fullName evidence="2">Uncharacterized protein</fullName>
    </submittedName>
</protein>
<dbReference type="InterPro" id="IPR018742">
    <property type="entry name" value="DUF2290"/>
</dbReference>
<feature type="region of interest" description="Disordered" evidence="1">
    <location>
        <begin position="309"/>
        <end position="330"/>
    </location>
</feature>
<evidence type="ECO:0000313" key="3">
    <source>
        <dbReference type="Proteomes" id="UP000007587"/>
    </source>
</evidence>
<organism evidence="2 3">
    <name type="scientific">Corallococcus coralloides (strain ATCC 25202 / DSM 2259 / NBRC 100086 / M2)</name>
    <name type="common">Myxococcus coralloides</name>
    <dbReference type="NCBI Taxonomy" id="1144275"/>
    <lineage>
        <taxon>Bacteria</taxon>
        <taxon>Pseudomonadati</taxon>
        <taxon>Myxococcota</taxon>
        <taxon>Myxococcia</taxon>
        <taxon>Myxococcales</taxon>
        <taxon>Cystobacterineae</taxon>
        <taxon>Myxococcaceae</taxon>
        <taxon>Corallococcus</taxon>
    </lineage>
</organism>
<evidence type="ECO:0000256" key="1">
    <source>
        <dbReference type="SAM" id="MobiDB-lite"/>
    </source>
</evidence>
<dbReference type="InParanoid" id="H8MJ56"/>